<name>A0A2P6SJN0_ROSCH</name>
<comment type="caution">
    <text evidence="1">The sequence shown here is derived from an EMBL/GenBank/DDBJ whole genome shotgun (WGS) entry which is preliminary data.</text>
</comment>
<dbReference type="OMA" id="YLNNVCY"/>
<dbReference type="AlphaFoldDB" id="A0A2P6SJN0"/>
<gene>
    <name evidence="1" type="ORF">RchiOBHm_Chr1g0364261</name>
</gene>
<dbReference type="Proteomes" id="UP000238479">
    <property type="component" value="Chromosome 1"/>
</dbReference>
<dbReference type="EMBL" id="PDCK01000039">
    <property type="protein sequence ID" value="PRQ58895.1"/>
    <property type="molecule type" value="Genomic_DNA"/>
</dbReference>
<dbReference type="PANTHER" id="PTHR33527">
    <property type="entry name" value="OS07G0274300 PROTEIN"/>
    <property type="match status" value="1"/>
</dbReference>
<accession>A0A2P6SJN0</accession>
<organism evidence="1 2">
    <name type="scientific">Rosa chinensis</name>
    <name type="common">China rose</name>
    <dbReference type="NCBI Taxonomy" id="74649"/>
    <lineage>
        <taxon>Eukaryota</taxon>
        <taxon>Viridiplantae</taxon>
        <taxon>Streptophyta</taxon>
        <taxon>Embryophyta</taxon>
        <taxon>Tracheophyta</taxon>
        <taxon>Spermatophyta</taxon>
        <taxon>Magnoliopsida</taxon>
        <taxon>eudicotyledons</taxon>
        <taxon>Gunneridae</taxon>
        <taxon>Pentapetalae</taxon>
        <taxon>rosids</taxon>
        <taxon>fabids</taxon>
        <taxon>Rosales</taxon>
        <taxon>Rosaceae</taxon>
        <taxon>Rosoideae</taxon>
        <taxon>Rosoideae incertae sedis</taxon>
        <taxon>Rosa</taxon>
    </lineage>
</organism>
<reference evidence="1 2" key="1">
    <citation type="journal article" date="2018" name="Nat. Genet.">
        <title>The Rosa genome provides new insights in the design of modern roses.</title>
        <authorList>
            <person name="Bendahmane M."/>
        </authorList>
    </citation>
    <scope>NUCLEOTIDE SEQUENCE [LARGE SCALE GENOMIC DNA]</scope>
    <source>
        <strain evidence="2">cv. Old Blush</strain>
    </source>
</reference>
<dbReference type="PANTHER" id="PTHR33527:SF28">
    <property type="entry name" value="GB|AAD43168.1"/>
    <property type="match status" value="1"/>
</dbReference>
<proteinExistence type="predicted"/>
<evidence type="ECO:0000313" key="2">
    <source>
        <dbReference type="Proteomes" id="UP000238479"/>
    </source>
</evidence>
<sequence length="292" mass="33092">MALWMWLEHNGKEFNLVYKTLMTLPNTLLNAMAEESVLALKCIQSDDFPRPNLDITTDIPLLQAISKSGVTLKFFHDNRIGIMRGVSALFKDICLKAFQDLLLHPHQERKADANVYNPTMGAIAPQVWNPAISGASLRNLGGGFDPYDLSVQREILNKEMEEILSRLTLNDDEDDGRGEDQEVEPHERTIFLTFSKGYPISENEIREFITKYALPPHLASCLVSEYKKFGDVIEAIYMQEVLSQQPLYARLVVRSASSIPVVLEGQNKAKFTIKGKHVWARKYVHKTQTTSP</sequence>
<evidence type="ECO:0000313" key="1">
    <source>
        <dbReference type="EMBL" id="PRQ58895.1"/>
    </source>
</evidence>
<keyword evidence="2" id="KW-1185">Reference proteome</keyword>
<protein>
    <submittedName>
        <fullName evidence="1">Uncharacterized protein</fullName>
    </submittedName>
</protein>
<dbReference type="STRING" id="74649.A0A2P6SJN0"/>
<dbReference type="Gramene" id="PRQ58895">
    <property type="protein sequence ID" value="PRQ58895"/>
    <property type="gene ID" value="RchiOBHm_Chr1g0364261"/>
</dbReference>